<dbReference type="FunFam" id="1.10.510.10:FF:001015">
    <property type="entry name" value="Pab1p-dependent poly(A) ribonuclease subunit, putative"/>
    <property type="match status" value="1"/>
</dbReference>
<dbReference type="EMBL" id="RHLC01000009">
    <property type="protein sequence ID" value="TPP43591.1"/>
    <property type="molecule type" value="Genomic_DNA"/>
</dbReference>
<evidence type="ECO:0000313" key="9">
    <source>
        <dbReference type="EMBL" id="TPP43591.1"/>
    </source>
</evidence>
<dbReference type="Pfam" id="PF18101">
    <property type="entry name" value="Pan3_CK"/>
    <property type="match status" value="1"/>
</dbReference>
<dbReference type="GO" id="GO:0000932">
    <property type="term" value="C:P-body"/>
    <property type="evidence" value="ECO:0007669"/>
    <property type="project" value="TreeGrafter"/>
</dbReference>
<dbReference type="InterPro" id="IPR041332">
    <property type="entry name" value="Pan3_CK"/>
</dbReference>
<dbReference type="GO" id="GO:0006397">
    <property type="term" value="P:mRNA processing"/>
    <property type="evidence" value="ECO:0007669"/>
    <property type="project" value="UniProtKB-KW"/>
</dbReference>
<dbReference type="InterPro" id="IPR011009">
    <property type="entry name" value="Kinase-like_dom_sf"/>
</dbReference>
<feature type="domain" description="Pan3 C-terminal knob" evidence="8">
    <location>
        <begin position="367"/>
        <end position="499"/>
    </location>
</feature>
<sequence length="523" mass="58786">MLGNSQHTLASTTCGLHGLPLSYQGSSSSNNTRGPASGERQGMNPVTGGIPGVANGAQMMSPTFPSPHSLYSPQHHMDVYRTNGSLSLAADPFPATPYTPISSLFMSPSVRNSLTTPHSVRPRRPVTHVTSSKFSMYTTIYNLEPEPKPSVMMPKVRMQIYQTSARYTGKDILLRRLVNVPVKEEECAAVKEALRQYRHPNLVPLTNLFATEEFVMGSTDVIMEYRYMSGAKSLQEAFFTEGRRATEGLLWSFTCQLVGLLRSFHETLIPLHGLHWSKIIYVETTGRFYFTGLGLTDLLEPRGTTVQQHILMKQDIQALGFILFQLASRNLNAKLETFTNKQPLPGFSQSFWELIKTCLEGHADSAQLCHALGERMSMEVGHQEGHTDFLMSQCQKEMHNGRVMRLLIKLSFALESPAEVHEYTSENQRYVLRLFNQFLFNQVDEQNRVNVDWGHVYHCLNKLDIGSDETIQLIGTDTSNTVLVVSYADLRAMLDSVFDRVQQVSQMTTDVDPQRYTMTPGSI</sequence>
<feature type="region of interest" description="Disordered" evidence="7">
    <location>
        <begin position="21"/>
        <end position="70"/>
    </location>
</feature>
<dbReference type="GO" id="GO:0005524">
    <property type="term" value="F:ATP binding"/>
    <property type="evidence" value="ECO:0007669"/>
    <property type="project" value="UniProtKB-KW"/>
</dbReference>
<evidence type="ECO:0000256" key="1">
    <source>
        <dbReference type="ARBA" id="ARBA00004496"/>
    </source>
</evidence>
<keyword evidence="3" id="KW-0507">mRNA processing</keyword>
<dbReference type="FunFam" id="1.20.5.5160:FF:000004">
    <property type="entry name" value="Pab1p-dependent poly(A) ribonuclease subunit, putative"/>
    <property type="match status" value="1"/>
</dbReference>
<dbReference type="AlphaFoldDB" id="A0A504X3B2"/>
<name>A0A504X3B2_LEIDO</name>
<evidence type="ECO:0000256" key="4">
    <source>
        <dbReference type="ARBA" id="ARBA00022741"/>
    </source>
</evidence>
<dbReference type="SUPFAM" id="SSF56112">
    <property type="entry name" value="Protein kinase-like (PK-like)"/>
    <property type="match status" value="1"/>
</dbReference>
<keyword evidence="6" id="KW-0175">Coiled coil</keyword>
<evidence type="ECO:0000256" key="5">
    <source>
        <dbReference type="ARBA" id="ARBA00022840"/>
    </source>
</evidence>
<dbReference type="InterPro" id="IPR030844">
    <property type="entry name" value="PAN3"/>
</dbReference>
<keyword evidence="2" id="KW-0963">Cytoplasm</keyword>
<dbReference type="GO" id="GO:0000289">
    <property type="term" value="P:nuclear-transcribed mRNA poly(A) tail shortening"/>
    <property type="evidence" value="ECO:0007669"/>
    <property type="project" value="InterPro"/>
</dbReference>
<dbReference type="GO" id="GO:0031251">
    <property type="term" value="C:PAN complex"/>
    <property type="evidence" value="ECO:0007669"/>
    <property type="project" value="InterPro"/>
</dbReference>
<evidence type="ECO:0000256" key="6">
    <source>
        <dbReference type="ARBA" id="ARBA00023054"/>
    </source>
</evidence>
<dbReference type="VEuPathDB" id="TriTrypDB:LDHU3_32.0960"/>
<dbReference type="PANTHER" id="PTHR12272:SF11">
    <property type="entry name" value="PAN2-PAN3 DEADENYLATION COMPLEX SUBUNIT PAN3"/>
    <property type="match status" value="1"/>
</dbReference>
<proteinExistence type="predicted"/>
<evidence type="ECO:0000313" key="10">
    <source>
        <dbReference type="Proteomes" id="UP000318447"/>
    </source>
</evidence>
<keyword evidence="5" id="KW-0067">ATP-binding</keyword>
<reference evidence="10" key="1">
    <citation type="submission" date="2019-02" db="EMBL/GenBank/DDBJ databases">
        <title>FDA dAtabase for Regulatory Grade micrObial Sequences (FDA-ARGOS): Supporting development and validation of Infectious Disease Dx tests.</title>
        <authorList>
            <person name="Duncan R."/>
            <person name="Fisher C."/>
            <person name="Tallon L."/>
            <person name="Sadzewicz L."/>
            <person name="Sengamalay N."/>
            <person name="Ott S."/>
            <person name="Godinez A."/>
            <person name="Nagaraj S."/>
            <person name="Vavikolanu K."/>
            <person name="Nadendla S."/>
            <person name="Aluvathingal J."/>
            <person name="Sichtig H."/>
        </authorList>
    </citation>
    <scope>NUCLEOTIDE SEQUENCE [LARGE SCALE GENOMIC DNA]</scope>
    <source>
        <strain evidence="10">FDAARGOS_361</strain>
    </source>
</reference>
<protein>
    <recommendedName>
        <fullName evidence="8">Pan3 C-terminal knob domain-containing protein</fullName>
    </recommendedName>
</protein>
<accession>A0A504X3B2</accession>
<gene>
    <name evidence="9" type="ORF">CGC21_19950</name>
</gene>
<evidence type="ECO:0000256" key="3">
    <source>
        <dbReference type="ARBA" id="ARBA00022664"/>
    </source>
</evidence>
<keyword evidence="4" id="KW-0547">Nucleotide-binding</keyword>
<comment type="subcellular location">
    <subcellularLocation>
        <location evidence="1">Cytoplasm</location>
    </subcellularLocation>
</comment>
<dbReference type="VEuPathDB" id="TriTrypDB:LdBPK_320760.1"/>
<comment type="caution">
    <text evidence="9">The sequence shown here is derived from an EMBL/GenBank/DDBJ whole genome shotgun (WGS) entry which is preliminary data.</text>
</comment>
<dbReference type="FunFam" id="1.10.287.3700:FF:000003">
    <property type="entry name" value="Pab1p-dependent poly(A) ribonuclease subunit, putative"/>
    <property type="match status" value="1"/>
</dbReference>
<dbReference type="VEuPathDB" id="TriTrypDB:LdCL_320013200"/>
<dbReference type="Gene3D" id="1.20.5.5160">
    <property type="match status" value="1"/>
</dbReference>
<feature type="compositionally biased region" description="Polar residues" evidence="7">
    <location>
        <begin position="23"/>
        <end position="34"/>
    </location>
</feature>
<evidence type="ECO:0000256" key="7">
    <source>
        <dbReference type="SAM" id="MobiDB-lite"/>
    </source>
</evidence>
<dbReference type="PANTHER" id="PTHR12272">
    <property type="entry name" value="DEADENYLATION COMPLEX SUBUNIT PAN3"/>
    <property type="match status" value="1"/>
</dbReference>
<evidence type="ECO:0000259" key="8">
    <source>
        <dbReference type="Pfam" id="PF18101"/>
    </source>
</evidence>
<dbReference type="Proteomes" id="UP000318447">
    <property type="component" value="Unassembled WGS sequence"/>
</dbReference>
<dbReference type="Gene3D" id="1.10.510.10">
    <property type="entry name" value="Transferase(Phosphotransferase) domain 1"/>
    <property type="match status" value="1"/>
</dbReference>
<organism evidence="9 10">
    <name type="scientific">Leishmania donovani</name>
    <dbReference type="NCBI Taxonomy" id="5661"/>
    <lineage>
        <taxon>Eukaryota</taxon>
        <taxon>Discoba</taxon>
        <taxon>Euglenozoa</taxon>
        <taxon>Kinetoplastea</taxon>
        <taxon>Metakinetoplastina</taxon>
        <taxon>Trypanosomatida</taxon>
        <taxon>Trypanosomatidae</taxon>
        <taxon>Leishmaniinae</taxon>
        <taxon>Leishmania</taxon>
    </lineage>
</organism>
<dbReference type="Gene3D" id="1.10.287.3700">
    <property type="match status" value="1"/>
</dbReference>
<dbReference type="GO" id="GO:0008143">
    <property type="term" value="F:poly(A) binding"/>
    <property type="evidence" value="ECO:0007669"/>
    <property type="project" value="TreeGrafter"/>
</dbReference>
<evidence type="ECO:0000256" key="2">
    <source>
        <dbReference type="ARBA" id="ARBA00022490"/>
    </source>
</evidence>